<sequence length="143" mass="15936">MLEMWALPRGSQECLRWVQVDERRIKMNNFSKVQTVYEFTNKDSGNTNGVYHVTFKGCEYVFVRNGNSIGKVSHYLGEPASRCVGEIRDDVKQEFLAQLALQRITGECAGCDNWSGSDCTLVAPDTGCPYDGPQEAGEGERDG</sequence>
<organism evidence="1">
    <name type="scientific">uncultured Eubacteriales bacterium</name>
    <dbReference type="NCBI Taxonomy" id="172733"/>
    <lineage>
        <taxon>Bacteria</taxon>
        <taxon>Bacillati</taxon>
        <taxon>Bacillota</taxon>
        <taxon>Clostridia</taxon>
        <taxon>Eubacteriales</taxon>
        <taxon>environmental samples</taxon>
    </lineage>
</organism>
<proteinExistence type="predicted"/>
<dbReference type="AlphaFoldDB" id="A0A212J3W8"/>
<evidence type="ECO:0000313" key="1">
    <source>
        <dbReference type="EMBL" id="SBV94140.1"/>
    </source>
</evidence>
<protein>
    <submittedName>
        <fullName evidence="1">Uncharacterized protein</fullName>
    </submittedName>
</protein>
<accession>A0A212J3W8</accession>
<gene>
    <name evidence="1" type="ORF">KL86CLO1_10473</name>
</gene>
<dbReference type="EMBL" id="FLUN01000001">
    <property type="protein sequence ID" value="SBV94140.1"/>
    <property type="molecule type" value="Genomic_DNA"/>
</dbReference>
<reference evidence="1" key="1">
    <citation type="submission" date="2016-04" db="EMBL/GenBank/DDBJ databases">
        <authorList>
            <person name="Evans L.H."/>
            <person name="Alamgir A."/>
            <person name="Owens N."/>
            <person name="Weber N.D."/>
            <person name="Virtaneva K."/>
            <person name="Barbian K."/>
            <person name="Babar A."/>
            <person name="Rosenke K."/>
        </authorList>
    </citation>
    <scope>NUCLEOTIDE SEQUENCE</scope>
    <source>
        <strain evidence="1">86</strain>
    </source>
</reference>
<name>A0A212J3W8_9FIRM</name>